<keyword evidence="5" id="KW-1185">Reference proteome</keyword>
<dbReference type="InterPro" id="IPR036910">
    <property type="entry name" value="HMG_box_dom_sf"/>
</dbReference>
<evidence type="ECO:0000313" key="4">
    <source>
        <dbReference type="EMBL" id="KAJ7667182.1"/>
    </source>
</evidence>
<feature type="region of interest" description="Disordered" evidence="2">
    <location>
        <begin position="29"/>
        <end position="130"/>
    </location>
</feature>
<protein>
    <recommendedName>
        <fullName evidence="3">HMG box domain-containing protein</fullName>
    </recommendedName>
</protein>
<comment type="caution">
    <text evidence="4">The sequence shown here is derived from an EMBL/GenBank/DDBJ whole genome shotgun (WGS) entry which is preliminary data.</text>
</comment>
<dbReference type="SUPFAM" id="SSF47095">
    <property type="entry name" value="HMG-box"/>
    <property type="match status" value="1"/>
</dbReference>
<feature type="compositionally biased region" description="Basic residues" evidence="2">
    <location>
        <begin position="81"/>
        <end position="100"/>
    </location>
</feature>
<feature type="compositionally biased region" description="Basic and acidic residues" evidence="2">
    <location>
        <begin position="66"/>
        <end position="80"/>
    </location>
</feature>
<proteinExistence type="predicted"/>
<feature type="domain" description="HMG box" evidence="3">
    <location>
        <begin position="8"/>
        <end position="78"/>
    </location>
</feature>
<dbReference type="EMBL" id="JARKIE010000204">
    <property type="protein sequence ID" value="KAJ7667182.1"/>
    <property type="molecule type" value="Genomic_DNA"/>
</dbReference>
<evidence type="ECO:0000313" key="5">
    <source>
        <dbReference type="Proteomes" id="UP001221757"/>
    </source>
</evidence>
<reference evidence="4" key="1">
    <citation type="submission" date="2023-03" db="EMBL/GenBank/DDBJ databases">
        <title>Massive genome expansion in bonnet fungi (Mycena s.s.) driven by repeated elements and novel gene families across ecological guilds.</title>
        <authorList>
            <consortium name="Lawrence Berkeley National Laboratory"/>
            <person name="Harder C.B."/>
            <person name="Miyauchi S."/>
            <person name="Viragh M."/>
            <person name="Kuo A."/>
            <person name="Thoen E."/>
            <person name="Andreopoulos B."/>
            <person name="Lu D."/>
            <person name="Skrede I."/>
            <person name="Drula E."/>
            <person name="Henrissat B."/>
            <person name="Morin E."/>
            <person name="Kohler A."/>
            <person name="Barry K."/>
            <person name="LaButti K."/>
            <person name="Morin E."/>
            <person name="Salamov A."/>
            <person name="Lipzen A."/>
            <person name="Mereny Z."/>
            <person name="Hegedus B."/>
            <person name="Baldrian P."/>
            <person name="Stursova M."/>
            <person name="Weitz H."/>
            <person name="Taylor A."/>
            <person name="Grigoriev I.V."/>
            <person name="Nagy L.G."/>
            <person name="Martin F."/>
            <person name="Kauserud H."/>
        </authorList>
    </citation>
    <scope>NUCLEOTIDE SEQUENCE</scope>
    <source>
        <strain evidence="4">CBHHK067</strain>
    </source>
</reference>
<dbReference type="InterPro" id="IPR009071">
    <property type="entry name" value="HMG_box_dom"/>
</dbReference>
<dbReference type="AlphaFoldDB" id="A0AAD7G7H4"/>
<keyword evidence="1" id="KW-0238">DNA-binding</keyword>
<dbReference type="Proteomes" id="UP001221757">
    <property type="component" value="Unassembled WGS sequence"/>
</dbReference>
<dbReference type="CDD" id="cd00084">
    <property type="entry name" value="HMG-box_SF"/>
    <property type="match status" value="1"/>
</dbReference>
<dbReference type="PROSITE" id="PS50118">
    <property type="entry name" value="HMG_BOX_2"/>
    <property type="match status" value="1"/>
</dbReference>
<dbReference type="Gene3D" id="1.10.30.10">
    <property type="entry name" value="High mobility group box domain"/>
    <property type="match status" value="1"/>
</dbReference>
<keyword evidence="1" id="KW-0539">Nucleus</keyword>
<accession>A0AAD7G7H4</accession>
<name>A0AAD7G7H4_MYCRO</name>
<evidence type="ECO:0000256" key="2">
    <source>
        <dbReference type="SAM" id="MobiDB-lite"/>
    </source>
</evidence>
<organism evidence="4 5">
    <name type="scientific">Mycena rosella</name>
    <name type="common">Pink bonnet</name>
    <name type="synonym">Agaricus rosellus</name>
    <dbReference type="NCBI Taxonomy" id="1033263"/>
    <lineage>
        <taxon>Eukaryota</taxon>
        <taxon>Fungi</taxon>
        <taxon>Dikarya</taxon>
        <taxon>Basidiomycota</taxon>
        <taxon>Agaricomycotina</taxon>
        <taxon>Agaricomycetes</taxon>
        <taxon>Agaricomycetidae</taxon>
        <taxon>Agaricales</taxon>
        <taxon>Marasmiineae</taxon>
        <taxon>Mycenaceae</taxon>
        <taxon>Mycena</taxon>
    </lineage>
</organism>
<dbReference type="GO" id="GO:0005634">
    <property type="term" value="C:nucleus"/>
    <property type="evidence" value="ECO:0007669"/>
    <property type="project" value="UniProtKB-UniRule"/>
</dbReference>
<sequence>MVDGTEKPKRAPSAYNIYVKEHLPKWIAAHPDRPRTDGMGAVAALWADAPENPKRGQPVVKRAPKAKKEKEPKEPKEKKAAAKPKPKAAPKSKAASKSKSKKEESEDEDEAEEDEDDEKENENELQSSDD</sequence>
<evidence type="ECO:0000259" key="3">
    <source>
        <dbReference type="PROSITE" id="PS50118"/>
    </source>
</evidence>
<dbReference type="GO" id="GO:0003677">
    <property type="term" value="F:DNA binding"/>
    <property type="evidence" value="ECO:0007669"/>
    <property type="project" value="UniProtKB-UniRule"/>
</dbReference>
<evidence type="ECO:0000256" key="1">
    <source>
        <dbReference type="PROSITE-ProRule" id="PRU00267"/>
    </source>
</evidence>
<feature type="compositionally biased region" description="Acidic residues" evidence="2">
    <location>
        <begin position="105"/>
        <end position="130"/>
    </location>
</feature>
<gene>
    <name evidence="4" type="ORF">B0H17DRAFT_950611</name>
</gene>
<feature type="DNA-binding region" description="HMG box" evidence="1">
    <location>
        <begin position="8"/>
        <end position="78"/>
    </location>
</feature>